<accession>A0A0P7UFC6</accession>
<evidence type="ECO:0000256" key="3">
    <source>
        <dbReference type="RuleBase" id="RU361155"/>
    </source>
</evidence>
<dbReference type="SUPFAM" id="SSF52540">
    <property type="entry name" value="P-loop containing nucleoside triphosphate hydrolases"/>
    <property type="match status" value="1"/>
</dbReference>
<dbReference type="Gene3D" id="3.40.50.300">
    <property type="entry name" value="P-loop containing nucleotide triphosphate hydrolases"/>
    <property type="match status" value="1"/>
</dbReference>
<evidence type="ECO:0000256" key="4">
    <source>
        <dbReference type="SAM" id="MobiDB-lite"/>
    </source>
</evidence>
<proteinExistence type="inferred from homology"/>
<feature type="region of interest" description="Disordered" evidence="4">
    <location>
        <begin position="308"/>
        <end position="327"/>
    </location>
</feature>
<dbReference type="GO" id="GO:0008146">
    <property type="term" value="F:sulfotransferase activity"/>
    <property type="evidence" value="ECO:0007669"/>
    <property type="project" value="InterPro"/>
</dbReference>
<sequence>MARLDVMESFQDIAFPGHLHTQETLRDAPNFRFQDTDTLIATYPKSGTTWMQEILTLTLNQGDDTVSRTVPNWARAPWLEQYYFPHVVKMMREPRIITTHLPYHLLAPALRDSKVKRDARYCGTFPNHLLRLSSQVIYVARNPKDIAVSFYHFHKMANFLPEPGSFDQFLDCFLEGTVSYGSWFEHVKGWTTQTSKSIFYITYEEMWLDLRGSLERISAFLQCPLGAEQISNAQKHCSFNRMKENPMVNYSTVSSDIMDHSKGQFMRKGKIGDWRNMFTEEQNRRFEEVFSSKMVGSHLKFIWEAPQDPERPKTTREAKEIPCLGAA</sequence>
<dbReference type="Pfam" id="PF00685">
    <property type="entry name" value="Sulfotransfer_1"/>
    <property type="match status" value="2"/>
</dbReference>
<evidence type="ECO:0000256" key="1">
    <source>
        <dbReference type="ARBA" id="ARBA00005771"/>
    </source>
</evidence>
<evidence type="ECO:0000313" key="7">
    <source>
        <dbReference type="Proteomes" id="UP000034805"/>
    </source>
</evidence>
<feature type="domain" description="Sulfotransferase" evidence="5">
    <location>
        <begin position="35"/>
        <end position="116"/>
    </location>
</feature>
<name>A0A0P7UFC6_SCLFO</name>
<feature type="compositionally biased region" description="Basic and acidic residues" evidence="4">
    <location>
        <begin position="308"/>
        <end position="320"/>
    </location>
</feature>
<evidence type="ECO:0000259" key="5">
    <source>
        <dbReference type="Pfam" id="PF00685"/>
    </source>
</evidence>
<reference evidence="6 7" key="1">
    <citation type="submission" date="2015-08" db="EMBL/GenBank/DDBJ databases">
        <title>The genome of the Asian arowana (Scleropages formosus).</title>
        <authorList>
            <person name="Tan M.H."/>
            <person name="Gan H.M."/>
            <person name="Croft L.J."/>
            <person name="Austin C.M."/>
        </authorList>
    </citation>
    <scope>NUCLEOTIDE SEQUENCE [LARGE SCALE GENOMIC DNA]</scope>
    <source>
        <strain evidence="6">Aro1</strain>
    </source>
</reference>
<gene>
    <name evidence="6" type="ORF">Z043_122319</name>
</gene>
<dbReference type="EC" id="2.8.2.-" evidence="3"/>
<protein>
    <recommendedName>
        <fullName evidence="3">Sulfotransferase</fullName>
        <ecNumber evidence="3">2.8.2.-</ecNumber>
    </recommendedName>
</protein>
<dbReference type="InterPro" id="IPR027417">
    <property type="entry name" value="P-loop_NTPase"/>
</dbReference>
<dbReference type="Proteomes" id="UP000034805">
    <property type="component" value="Unassembled WGS sequence"/>
</dbReference>
<dbReference type="PANTHER" id="PTHR11783">
    <property type="entry name" value="SULFOTRANSFERASE SULT"/>
    <property type="match status" value="1"/>
</dbReference>
<dbReference type="AlphaFoldDB" id="A0A0P7UFC6"/>
<dbReference type="STRING" id="113540.ENSSFOP00015024152"/>
<feature type="domain" description="Sulfotransferase" evidence="5">
    <location>
        <begin position="124"/>
        <end position="296"/>
    </location>
</feature>
<comment type="caution">
    <text evidence="6">The sequence shown here is derived from an EMBL/GenBank/DDBJ whole genome shotgun (WGS) entry which is preliminary data.</text>
</comment>
<evidence type="ECO:0000256" key="2">
    <source>
        <dbReference type="ARBA" id="ARBA00022679"/>
    </source>
</evidence>
<evidence type="ECO:0000313" key="6">
    <source>
        <dbReference type="EMBL" id="KPP59735.1"/>
    </source>
</evidence>
<dbReference type="EMBL" id="JARO02011674">
    <property type="protein sequence ID" value="KPP59735.1"/>
    <property type="molecule type" value="Genomic_DNA"/>
</dbReference>
<organism evidence="6 7">
    <name type="scientific">Scleropages formosus</name>
    <name type="common">Asian bonytongue</name>
    <name type="synonym">Osteoglossum formosum</name>
    <dbReference type="NCBI Taxonomy" id="113540"/>
    <lineage>
        <taxon>Eukaryota</taxon>
        <taxon>Metazoa</taxon>
        <taxon>Chordata</taxon>
        <taxon>Craniata</taxon>
        <taxon>Vertebrata</taxon>
        <taxon>Euteleostomi</taxon>
        <taxon>Actinopterygii</taxon>
        <taxon>Neopterygii</taxon>
        <taxon>Teleostei</taxon>
        <taxon>Osteoglossocephala</taxon>
        <taxon>Osteoglossomorpha</taxon>
        <taxon>Osteoglossiformes</taxon>
        <taxon>Osteoglossidae</taxon>
        <taxon>Scleropages</taxon>
    </lineage>
</organism>
<keyword evidence="2 3" id="KW-0808">Transferase</keyword>
<comment type="similarity">
    <text evidence="1 3">Belongs to the sulfotransferase 1 family.</text>
</comment>
<dbReference type="InterPro" id="IPR000863">
    <property type="entry name" value="Sulfotransferase_dom"/>
</dbReference>